<dbReference type="InterPro" id="IPR028919">
    <property type="entry name" value="Viral_movement"/>
</dbReference>
<feature type="transmembrane region" description="Helical" evidence="3">
    <location>
        <begin position="34"/>
        <end position="54"/>
    </location>
</feature>
<keyword evidence="3" id="KW-0812">Transmembrane</keyword>
<dbReference type="InterPro" id="IPR003181">
    <property type="entry name" value="Como_LCP"/>
</dbReference>
<name>A0AAT9J7U8_9SECO</name>
<dbReference type="GO" id="GO:0005198">
    <property type="term" value="F:structural molecule activity"/>
    <property type="evidence" value="ECO:0007669"/>
    <property type="project" value="InterPro"/>
</dbReference>
<feature type="transmembrane region" description="Helical" evidence="3">
    <location>
        <begin position="6"/>
        <end position="27"/>
    </location>
</feature>
<protein>
    <submittedName>
        <fullName evidence="4">Polyprotein</fullName>
    </submittedName>
</protein>
<sequence>MFLISALWYSFVSFVILFIFGTLCNFYDSLCTKGYKVCFTSVILFPFSFLEGIVHQRTYNFGGYRGRVEVYDNLLLTLSDRSHLFNDLEVCLVKCCKRKMSQVATTLKGASIPADIILDKTRQYKEAIASQKSILPSIEAVFGNNVQRMFKYGLSKYKKGEGAIMCLKEYALGTITSNQQTVLSIPLMPEEDLQPMESDERLRKGETFIMKKIHTPVIEVAIDGLASKTSDLAIGVALYDDRHMDVRNAFKGAYVSALSQNTNRCLFFPDHHVSCSEDVNDSLKLVVVCPNSDMRPGSVLAHIRCGALSQRLSSDAESSVTRGMLRQIKKESVHVRKYFDTQTLALEAVPRFERLPSFRMQFASHYEVVQDSETLAFTMRRARPQYIEFSEGRASVDSACIAESSGALRDQVVLSEDLPQVLTRSKTSVRGEKVRRKFGNTSDTESVAIGQCDFAKEDINRAMGQMAIENSTEMSINYTQLQMPQELPEIEMLLHQERTTMHLNASRGRVLVDIPIRELIHGFGNYAKIFETIFKNDCQLLARVVATTSSMSGCALKVGYMEGSPPFDTIIPVQMLAEENSFVWNPAISEQIDFYFSPCSCNSVWNPYVFGLPTDSDIPRLFVIVAEPWVQPPKSPVTVQVKVYLAPGKKNLPTKIDILTAQNLRVSRCLGTIRFQQGENALGKKVDVSLGKPTLFGSQYFYHFNAACLAMFRSYNCDLRFEIIRAASPMVSGNFVCAVLPWHLAQTVDRESVMRYPHAEFSVCGSTSRYNVVFPWEAIGHFLNSDRWEVFTDVHDHPTAVFCIWNVGNVSTTLDGDMVLIVNVHTFGGLKVGTLSAGYSCNILRGTYAPPDGSISSIQAEKGKLEASTSSVATGQMHVATINELKEFFYDMAVWKSDAKTKGKLKLYYLLESTNGEKFFNKESPLYNLFKTATWVKGTFIVKVNWNAKPIRYGARKNSIEISVHETRSGSLCYHRDSIYLPSGSIKFNLYVEGNFNQFHNLKWIVPGEKRSSQLTINFSAAEEIATCNISFAPCDDVQFSGSGWAPLYKLGRDYNEFEDIKLNNSKLF</sequence>
<dbReference type="SUPFAM" id="SSF88633">
    <property type="entry name" value="Positive stranded ssRNA viruses"/>
    <property type="match status" value="3"/>
</dbReference>
<accession>A0AAT9J7U8</accession>
<evidence type="ECO:0000256" key="1">
    <source>
        <dbReference type="ARBA" id="ARBA00004328"/>
    </source>
</evidence>
<comment type="subcellular location">
    <subcellularLocation>
        <location evidence="1">Virion</location>
    </subcellularLocation>
</comment>
<dbReference type="Pfam" id="PF02247">
    <property type="entry name" value="Como_LCP"/>
    <property type="match status" value="1"/>
</dbReference>
<dbReference type="Pfam" id="PF01107">
    <property type="entry name" value="MP"/>
    <property type="match status" value="1"/>
</dbReference>
<keyword evidence="3" id="KW-1133">Transmembrane helix</keyword>
<dbReference type="Gene3D" id="2.60.120.20">
    <property type="match status" value="2"/>
</dbReference>
<keyword evidence="3" id="KW-0472">Membrane</keyword>
<organism evidence="4">
    <name type="scientific">Squamellaria imberbis fabavirus</name>
    <dbReference type="NCBI Taxonomy" id="3115800"/>
    <lineage>
        <taxon>Viruses</taxon>
        <taxon>Riboviria</taxon>
        <taxon>Orthornavirae</taxon>
        <taxon>Pisuviricota</taxon>
        <taxon>Pisoniviricetes</taxon>
        <taxon>Picornavirales</taxon>
        <taxon>Secoviridae</taxon>
        <taxon>Comovirinae</taxon>
        <taxon>Fabavirus</taxon>
    </lineage>
</organism>
<reference evidence="4" key="1">
    <citation type="submission" date="2023-11" db="EMBL/GenBank/DDBJ databases">
        <authorList>
            <person name="Sidharthan V.K."/>
            <person name="Reddy V."/>
            <person name="Kiran G."/>
            <person name="Rajeswari V."/>
            <person name="Baranwal V.K."/>
        </authorList>
    </citation>
    <scope>NUCLEOTIDE SEQUENCE</scope>
    <source>
        <strain evidence="4">Squ imb</strain>
    </source>
</reference>
<evidence type="ECO:0000256" key="2">
    <source>
        <dbReference type="ARBA" id="ARBA00022844"/>
    </source>
</evidence>
<proteinExistence type="predicted"/>
<evidence type="ECO:0000313" key="4">
    <source>
        <dbReference type="EMBL" id="DBA54722.1"/>
    </source>
</evidence>
<dbReference type="InterPro" id="IPR029053">
    <property type="entry name" value="Viral_coat"/>
</dbReference>
<reference evidence="4" key="2">
    <citation type="journal article" date="2024" name="Arch. Virol.">
        <title>Probing of plant transcriptomes reveals the hidden genetic diversity of the family Secoviridae.</title>
        <authorList>
            <person name="Sidharthan V.K."/>
            <person name="Reddy V."/>
            <person name="Kiran G."/>
            <person name="Rajeswari V."/>
            <person name="Baranwal V.K."/>
            <person name="Kumar M.K."/>
            <person name="Kumar K.S."/>
        </authorList>
    </citation>
    <scope>NUCLEOTIDE SEQUENCE</scope>
    <source>
        <strain evidence="4">Squ imb</strain>
    </source>
</reference>
<dbReference type="EMBL" id="BK065053">
    <property type="protein sequence ID" value="DBA54722.1"/>
    <property type="molecule type" value="Genomic_RNA"/>
</dbReference>
<evidence type="ECO:0000256" key="3">
    <source>
        <dbReference type="SAM" id="Phobius"/>
    </source>
</evidence>
<dbReference type="GO" id="GO:0019028">
    <property type="term" value="C:viral capsid"/>
    <property type="evidence" value="ECO:0007669"/>
    <property type="project" value="InterPro"/>
</dbReference>
<keyword evidence="2" id="KW-0946">Virion</keyword>